<comment type="subcellular location">
    <subcellularLocation>
        <location evidence="1">Endomembrane system</location>
    </subcellularLocation>
</comment>
<evidence type="ECO:0000256" key="3">
    <source>
        <dbReference type="ARBA" id="ARBA00022448"/>
    </source>
</evidence>
<feature type="signal peptide" evidence="6">
    <location>
        <begin position="1"/>
        <end position="21"/>
    </location>
</feature>
<evidence type="ECO:0000256" key="5">
    <source>
        <dbReference type="ARBA" id="ARBA00023136"/>
    </source>
</evidence>
<reference evidence="8" key="2">
    <citation type="submission" date="2014-07" db="EMBL/GenBank/DDBJ databases">
        <authorList>
            <person name="Hull J."/>
        </authorList>
    </citation>
    <scope>NUCLEOTIDE SEQUENCE</scope>
</reference>
<keyword evidence="3" id="KW-0813">Transport</keyword>
<keyword evidence="6" id="KW-0732">Signal</keyword>
<accession>A0A0A9XEQ4</accession>
<gene>
    <name evidence="8" type="primary">AP3B2_0</name>
    <name evidence="8" type="ORF">CM83_100509</name>
</gene>
<evidence type="ECO:0000256" key="1">
    <source>
        <dbReference type="ARBA" id="ARBA00004308"/>
    </source>
</evidence>
<dbReference type="InterPro" id="IPR002553">
    <property type="entry name" value="Clathrin/coatomer_adapt-like_N"/>
</dbReference>
<dbReference type="PANTHER" id="PTHR11134">
    <property type="entry name" value="ADAPTOR COMPLEX SUBUNIT BETA FAMILY MEMBER"/>
    <property type="match status" value="1"/>
</dbReference>
<dbReference type="InterPro" id="IPR016024">
    <property type="entry name" value="ARM-type_fold"/>
</dbReference>
<evidence type="ECO:0000256" key="6">
    <source>
        <dbReference type="SAM" id="SignalP"/>
    </source>
</evidence>
<dbReference type="GO" id="GO:0006886">
    <property type="term" value="P:intracellular protein transport"/>
    <property type="evidence" value="ECO:0007669"/>
    <property type="project" value="InterPro"/>
</dbReference>
<dbReference type="InterPro" id="IPR011989">
    <property type="entry name" value="ARM-like"/>
</dbReference>
<dbReference type="InterPro" id="IPR026739">
    <property type="entry name" value="AP_beta"/>
</dbReference>
<proteinExistence type="inferred from homology"/>
<sequence length="111" mass="12434">MHVRSLALRMLCSLQIPTVQPVVIISIRRCADDSAPFVRKTAALALMQVYDINKNSIDVTDVCDILQKLLTDSHLDVVGAAMTSLLYICPDAYDLLHPVFRHLCKHLAEFL</sequence>
<reference evidence="8" key="1">
    <citation type="journal article" date="2014" name="PLoS ONE">
        <title>Transcriptome-Based Identification of ABC Transporters in the Western Tarnished Plant Bug Lygus hesperus.</title>
        <authorList>
            <person name="Hull J.J."/>
            <person name="Chaney K."/>
            <person name="Geib S.M."/>
            <person name="Fabrick J.A."/>
            <person name="Brent C.S."/>
            <person name="Walsh D."/>
            <person name="Lavine L.C."/>
        </authorList>
    </citation>
    <scope>NUCLEOTIDE SEQUENCE</scope>
</reference>
<keyword evidence="4" id="KW-0653">Protein transport</keyword>
<organism evidence="8">
    <name type="scientific">Lygus hesperus</name>
    <name type="common">Western plant bug</name>
    <dbReference type="NCBI Taxonomy" id="30085"/>
    <lineage>
        <taxon>Eukaryota</taxon>
        <taxon>Metazoa</taxon>
        <taxon>Ecdysozoa</taxon>
        <taxon>Arthropoda</taxon>
        <taxon>Hexapoda</taxon>
        <taxon>Insecta</taxon>
        <taxon>Pterygota</taxon>
        <taxon>Neoptera</taxon>
        <taxon>Paraneoptera</taxon>
        <taxon>Hemiptera</taxon>
        <taxon>Heteroptera</taxon>
        <taxon>Panheteroptera</taxon>
        <taxon>Cimicomorpha</taxon>
        <taxon>Miridae</taxon>
        <taxon>Mirini</taxon>
        <taxon>Lygus</taxon>
    </lineage>
</organism>
<evidence type="ECO:0000259" key="7">
    <source>
        <dbReference type="Pfam" id="PF01602"/>
    </source>
</evidence>
<name>A0A0A9XEQ4_LYGHE</name>
<evidence type="ECO:0000256" key="2">
    <source>
        <dbReference type="ARBA" id="ARBA00006613"/>
    </source>
</evidence>
<dbReference type="SUPFAM" id="SSF48371">
    <property type="entry name" value="ARM repeat"/>
    <property type="match status" value="1"/>
</dbReference>
<dbReference type="EMBL" id="GBHO01025508">
    <property type="protein sequence ID" value="JAG18096.1"/>
    <property type="molecule type" value="Transcribed_RNA"/>
</dbReference>
<dbReference type="Pfam" id="PF01602">
    <property type="entry name" value="Adaptin_N"/>
    <property type="match status" value="1"/>
</dbReference>
<dbReference type="GO" id="GO:0012505">
    <property type="term" value="C:endomembrane system"/>
    <property type="evidence" value="ECO:0007669"/>
    <property type="project" value="UniProtKB-SubCell"/>
</dbReference>
<dbReference type="GO" id="GO:0016192">
    <property type="term" value="P:vesicle-mediated transport"/>
    <property type="evidence" value="ECO:0007669"/>
    <property type="project" value="InterPro"/>
</dbReference>
<dbReference type="AlphaFoldDB" id="A0A0A9XEQ4"/>
<keyword evidence="5" id="KW-0472">Membrane</keyword>
<evidence type="ECO:0000256" key="4">
    <source>
        <dbReference type="ARBA" id="ARBA00022927"/>
    </source>
</evidence>
<evidence type="ECO:0000313" key="8">
    <source>
        <dbReference type="EMBL" id="JAG18096.1"/>
    </source>
</evidence>
<comment type="similarity">
    <text evidence="2">Belongs to the adaptor complexes large subunit family.</text>
</comment>
<feature type="chain" id="PRO_5002054331" evidence="6">
    <location>
        <begin position="22"/>
        <end position="111"/>
    </location>
</feature>
<dbReference type="Gene3D" id="1.25.10.10">
    <property type="entry name" value="Leucine-rich Repeat Variant"/>
    <property type="match status" value="1"/>
</dbReference>
<protein>
    <submittedName>
        <fullName evidence="8">AP-3 complex subunit beta-2</fullName>
    </submittedName>
</protein>
<dbReference type="GO" id="GO:0030117">
    <property type="term" value="C:membrane coat"/>
    <property type="evidence" value="ECO:0007669"/>
    <property type="project" value="InterPro"/>
</dbReference>
<feature type="domain" description="Clathrin/coatomer adaptor adaptin-like N-terminal" evidence="7">
    <location>
        <begin position="3"/>
        <end position="107"/>
    </location>
</feature>